<dbReference type="AlphaFoldDB" id="A0A6J4UWA7"/>
<keyword evidence="1" id="KW-0560">Oxidoreductase</keyword>
<dbReference type="SUPFAM" id="SSF55347">
    <property type="entry name" value="Glyceraldehyde-3-phosphate dehydrogenase-like, C-terminal domain"/>
    <property type="match status" value="1"/>
</dbReference>
<feature type="domain" description="GFO/IDH/MocA-like oxidoreductase" evidence="3">
    <location>
        <begin position="133"/>
        <end position="266"/>
    </location>
</feature>
<proteinExistence type="predicted"/>
<reference evidence="4" key="1">
    <citation type="submission" date="2020-02" db="EMBL/GenBank/DDBJ databases">
        <authorList>
            <person name="Meier V. D."/>
        </authorList>
    </citation>
    <scope>NUCLEOTIDE SEQUENCE</scope>
    <source>
        <strain evidence="4">AVDCRST_MAG19</strain>
    </source>
</reference>
<dbReference type="PANTHER" id="PTHR43818">
    <property type="entry name" value="BCDNA.GH03377"/>
    <property type="match status" value="1"/>
</dbReference>
<dbReference type="PANTHER" id="PTHR43818:SF11">
    <property type="entry name" value="BCDNA.GH03377"/>
    <property type="match status" value="1"/>
</dbReference>
<dbReference type="GO" id="GO:0000166">
    <property type="term" value="F:nucleotide binding"/>
    <property type="evidence" value="ECO:0007669"/>
    <property type="project" value="InterPro"/>
</dbReference>
<dbReference type="InterPro" id="IPR050463">
    <property type="entry name" value="Gfo/Idh/MocA_oxidrdct_glycsds"/>
</dbReference>
<evidence type="ECO:0000256" key="1">
    <source>
        <dbReference type="ARBA" id="ARBA00023002"/>
    </source>
</evidence>
<gene>
    <name evidence="4" type="ORF">AVDCRST_MAG19-1745</name>
</gene>
<dbReference type="InterPro" id="IPR055170">
    <property type="entry name" value="GFO_IDH_MocA-like_dom"/>
</dbReference>
<evidence type="ECO:0000259" key="2">
    <source>
        <dbReference type="Pfam" id="PF01408"/>
    </source>
</evidence>
<dbReference type="Gene3D" id="3.40.50.720">
    <property type="entry name" value="NAD(P)-binding Rossmann-like Domain"/>
    <property type="match status" value="1"/>
</dbReference>
<dbReference type="Pfam" id="PF22725">
    <property type="entry name" value="GFO_IDH_MocA_C3"/>
    <property type="match status" value="1"/>
</dbReference>
<dbReference type="Pfam" id="PF01408">
    <property type="entry name" value="GFO_IDH_MocA"/>
    <property type="match status" value="1"/>
</dbReference>
<name>A0A6J4UWA7_9BACT</name>
<dbReference type="EMBL" id="CADCWL010000073">
    <property type="protein sequence ID" value="CAA9560338.1"/>
    <property type="molecule type" value="Genomic_DNA"/>
</dbReference>
<dbReference type="Gene3D" id="3.30.360.10">
    <property type="entry name" value="Dihydrodipicolinate Reductase, domain 2"/>
    <property type="match status" value="1"/>
</dbReference>
<evidence type="ECO:0000313" key="4">
    <source>
        <dbReference type="EMBL" id="CAA9560338.1"/>
    </source>
</evidence>
<protein>
    <submittedName>
        <fullName evidence="4">Dehydrogenase</fullName>
    </submittedName>
</protein>
<dbReference type="InterPro" id="IPR036291">
    <property type="entry name" value="NAD(P)-bd_dom_sf"/>
</dbReference>
<evidence type="ECO:0000259" key="3">
    <source>
        <dbReference type="Pfam" id="PF22725"/>
    </source>
</evidence>
<feature type="domain" description="Gfo/Idh/MocA-like oxidoreductase N-terminal" evidence="2">
    <location>
        <begin position="7"/>
        <end position="121"/>
    </location>
</feature>
<dbReference type="InterPro" id="IPR000683">
    <property type="entry name" value="Gfo/Idh/MocA-like_OxRdtase_N"/>
</dbReference>
<sequence length="369" mass="38281">MAAERVGIGLVGCGFISEIYLKNLATYDGVEVVACADAMPERARARAEQFGIAKAVPVPELLADPAVDLVLNLTIPVAHAEVALAAVAAGKSVYGEKPLTIAREDGRRLLDEAGARGVRVGSAPDTFLGAGLQTCRALLDGGAIGEPVAATAFMLGHGPEGWHPDPAFYYQVGGGPLFDMGPYYLTALVSMLGPVRRVTGSARASFPERTIGSQPKAGEKIPVEVATHVAAVLDFAGGTVATLVTSFDVWASEAPKLELYGAAGSMSLPDPNTFGGPVRLRSAGEEGWTDVPVTRPYAANSRGVGPADMAIALRAGRPHRASGELAFHVLDVMHAIEEASASGRHVEITSTCERPAPLPAGLAEGELDR</sequence>
<dbReference type="SUPFAM" id="SSF51735">
    <property type="entry name" value="NAD(P)-binding Rossmann-fold domains"/>
    <property type="match status" value="1"/>
</dbReference>
<accession>A0A6J4UWA7</accession>
<dbReference type="GO" id="GO:0016491">
    <property type="term" value="F:oxidoreductase activity"/>
    <property type="evidence" value="ECO:0007669"/>
    <property type="project" value="UniProtKB-KW"/>
</dbReference>
<organism evidence="4">
    <name type="scientific">uncultured Thermomicrobiales bacterium</name>
    <dbReference type="NCBI Taxonomy" id="1645740"/>
    <lineage>
        <taxon>Bacteria</taxon>
        <taxon>Pseudomonadati</taxon>
        <taxon>Thermomicrobiota</taxon>
        <taxon>Thermomicrobia</taxon>
        <taxon>Thermomicrobiales</taxon>
        <taxon>environmental samples</taxon>
    </lineage>
</organism>